<dbReference type="RefSeq" id="WP_183821212.1">
    <property type="nucleotide sequence ID" value="NZ_JACIGW010000001.1"/>
</dbReference>
<comment type="similarity">
    <text evidence="1">Belongs to the membrane fusion protein (MFP) (TC 8.A.1) family.</text>
</comment>
<dbReference type="GO" id="GO:1990281">
    <property type="term" value="C:efflux pump complex"/>
    <property type="evidence" value="ECO:0007669"/>
    <property type="project" value="TreeGrafter"/>
</dbReference>
<proteinExistence type="inferred from homology"/>
<dbReference type="EMBL" id="JACIGW010000001">
    <property type="protein sequence ID" value="MBB4346947.1"/>
    <property type="molecule type" value="Genomic_DNA"/>
</dbReference>
<dbReference type="NCBIfam" id="TIGR01730">
    <property type="entry name" value="RND_mfp"/>
    <property type="match status" value="1"/>
</dbReference>
<feature type="coiled-coil region" evidence="2">
    <location>
        <begin position="108"/>
        <end position="180"/>
    </location>
</feature>
<dbReference type="Gene3D" id="1.10.287.470">
    <property type="entry name" value="Helix hairpin bin"/>
    <property type="match status" value="1"/>
</dbReference>
<protein>
    <submittedName>
        <fullName evidence="8">HlyD family secretion protein</fullName>
    </submittedName>
</protein>
<evidence type="ECO:0000259" key="4">
    <source>
        <dbReference type="Pfam" id="PF25954"/>
    </source>
</evidence>
<dbReference type="PANTHER" id="PTHR30469">
    <property type="entry name" value="MULTIDRUG RESISTANCE PROTEIN MDTA"/>
    <property type="match status" value="1"/>
</dbReference>
<evidence type="ECO:0000259" key="5">
    <source>
        <dbReference type="Pfam" id="PF25989"/>
    </source>
</evidence>
<dbReference type="AlphaFoldDB" id="A0A7W6UVW6"/>
<dbReference type="SUPFAM" id="SSF111369">
    <property type="entry name" value="HlyD-like secretion proteins"/>
    <property type="match status" value="1"/>
</dbReference>
<reference evidence="9 10" key="1">
    <citation type="submission" date="2020-08" db="EMBL/GenBank/DDBJ databases">
        <title>Genomic Encyclopedia of Type Strains, Phase IV (KMG-V): Genome sequencing to study the core and pangenomes of soil and plant-associated prokaryotes.</title>
        <authorList>
            <person name="Whitman W."/>
        </authorList>
    </citation>
    <scope>NUCLEOTIDE SEQUENCE [LARGE SCALE GENOMIC DNA]</scope>
    <source>
        <strain evidence="7 10">SEMIA 444</strain>
        <strain evidence="6 9">SEMIA 448</strain>
        <strain evidence="8 11">SEMIA 452</strain>
    </source>
</reference>
<dbReference type="GO" id="GO:0015562">
    <property type="term" value="F:efflux transmembrane transporter activity"/>
    <property type="evidence" value="ECO:0007669"/>
    <property type="project" value="TreeGrafter"/>
</dbReference>
<evidence type="ECO:0000313" key="11">
    <source>
        <dbReference type="Proteomes" id="UP000576087"/>
    </source>
</evidence>
<name>A0A7W6UVW6_9HYPH</name>
<evidence type="ECO:0000313" key="9">
    <source>
        <dbReference type="Proteomes" id="UP000520770"/>
    </source>
</evidence>
<dbReference type="Gene3D" id="2.40.420.20">
    <property type="match status" value="1"/>
</dbReference>
<evidence type="ECO:0000313" key="10">
    <source>
        <dbReference type="Proteomes" id="UP000524535"/>
    </source>
</evidence>
<dbReference type="Proteomes" id="UP000520770">
    <property type="component" value="Unassembled WGS sequence"/>
</dbReference>
<dbReference type="Proteomes" id="UP000524535">
    <property type="component" value="Unassembled WGS sequence"/>
</dbReference>
<accession>A0A7W6UVW6</accession>
<comment type="caution">
    <text evidence="8">The sequence shown here is derived from an EMBL/GenBank/DDBJ whole genome shotgun (WGS) entry which is preliminary data.</text>
</comment>
<feature type="signal peptide" evidence="3">
    <location>
        <begin position="1"/>
        <end position="25"/>
    </location>
</feature>
<dbReference type="PANTHER" id="PTHR30469:SF15">
    <property type="entry name" value="HLYD FAMILY OF SECRETION PROTEINS"/>
    <property type="match status" value="1"/>
</dbReference>
<evidence type="ECO:0000256" key="1">
    <source>
        <dbReference type="ARBA" id="ARBA00009477"/>
    </source>
</evidence>
<keyword evidence="3" id="KW-0732">Signal</keyword>
<dbReference type="Pfam" id="PF25954">
    <property type="entry name" value="Beta-barrel_RND_2"/>
    <property type="match status" value="1"/>
</dbReference>
<dbReference type="Gene3D" id="2.40.30.170">
    <property type="match status" value="1"/>
</dbReference>
<dbReference type="Proteomes" id="UP000576087">
    <property type="component" value="Unassembled WGS sequence"/>
</dbReference>
<organism evidence="8 11">
    <name type="scientific">Aliirhizobium cellulosilyticum</name>
    <dbReference type="NCBI Taxonomy" id="393664"/>
    <lineage>
        <taxon>Bacteria</taxon>
        <taxon>Pseudomonadati</taxon>
        <taxon>Pseudomonadota</taxon>
        <taxon>Alphaproteobacteria</taxon>
        <taxon>Hyphomicrobiales</taxon>
        <taxon>Rhizobiaceae</taxon>
        <taxon>Aliirhizobium</taxon>
    </lineage>
</organism>
<evidence type="ECO:0000313" key="6">
    <source>
        <dbReference type="EMBL" id="MBB4346947.1"/>
    </source>
</evidence>
<feature type="domain" description="YknX-like C-terminal permuted SH3-like" evidence="5">
    <location>
        <begin position="321"/>
        <end position="386"/>
    </location>
</feature>
<feature type="domain" description="CusB-like beta-barrel" evidence="4">
    <location>
        <begin position="244"/>
        <end position="312"/>
    </location>
</feature>
<dbReference type="Gene3D" id="2.40.50.100">
    <property type="match status" value="1"/>
</dbReference>
<feature type="chain" id="PRO_5036405005" evidence="3">
    <location>
        <begin position="26"/>
        <end position="403"/>
    </location>
</feature>
<evidence type="ECO:0000256" key="2">
    <source>
        <dbReference type="SAM" id="Coils"/>
    </source>
</evidence>
<sequence length="403" mass="41963">MPHSLSKSIPALVLLLSSVAASPLAAQQTGQPAAAEAKLPSIIVTEALKKSLTDRIIATGTIRPIDEIYVQPLVEGLSVKTINVDVSDEVEANAVLATLNDDALLLQKSQYQANKAKAEASVAQYQAQVIEAEANLDDAVKQRDRTKKLNESGTSTVSQLEQANAQVDVARARLNAARQAVTVGEADVHVIDAQLADVELQLARTGVKAPVAGVISAKNAKVGAIASGNGDPLFTIIKDGAIELVADISESDIQKVKLGQKALVTVAGGQREIEGRVRLVSPTVDQTTRLGLVHIEIDPDSGARAGMYGRAAIVVNQADTLALPLSAVTTGREGSFARKVEGGVVKQVKIEIGFQDGGFIQVLNGLQPGDVVVAKAGAFVRDGDHIAPVPEKAAATKGTEASQ</sequence>
<dbReference type="Pfam" id="PF25989">
    <property type="entry name" value="YknX_C"/>
    <property type="match status" value="1"/>
</dbReference>
<evidence type="ECO:0000313" key="8">
    <source>
        <dbReference type="EMBL" id="MBB4445347.1"/>
    </source>
</evidence>
<keyword evidence="10" id="KW-1185">Reference proteome</keyword>
<gene>
    <name evidence="7" type="ORF">GGE31_001130</name>
    <name evidence="6" type="ORF">GGE33_000655</name>
    <name evidence="8" type="ORF">GGE35_001129</name>
</gene>
<dbReference type="EMBL" id="JACIGY010000001">
    <property type="protein sequence ID" value="MBB4410659.1"/>
    <property type="molecule type" value="Genomic_DNA"/>
</dbReference>
<dbReference type="EMBL" id="JACIHM010000001">
    <property type="protein sequence ID" value="MBB4445347.1"/>
    <property type="molecule type" value="Genomic_DNA"/>
</dbReference>
<keyword evidence="2" id="KW-0175">Coiled coil</keyword>
<evidence type="ECO:0000313" key="7">
    <source>
        <dbReference type="EMBL" id="MBB4410659.1"/>
    </source>
</evidence>
<dbReference type="InterPro" id="IPR006143">
    <property type="entry name" value="RND_pump_MFP"/>
</dbReference>
<dbReference type="InterPro" id="IPR058637">
    <property type="entry name" value="YknX-like_C"/>
</dbReference>
<evidence type="ECO:0000256" key="3">
    <source>
        <dbReference type="SAM" id="SignalP"/>
    </source>
</evidence>
<dbReference type="InterPro" id="IPR058792">
    <property type="entry name" value="Beta-barrel_RND_2"/>
</dbReference>